<dbReference type="AlphaFoldDB" id="A0A833J588"/>
<evidence type="ECO:0000313" key="3">
    <source>
        <dbReference type="EMBL" id="KAB7784855.1"/>
    </source>
</evidence>
<keyword evidence="2 3" id="KW-0808">Transferase</keyword>
<dbReference type="Proteomes" id="UP000469949">
    <property type="component" value="Unassembled WGS sequence"/>
</dbReference>
<dbReference type="InterPro" id="IPR003788">
    <property type="entry name" value="NDUFAF7"/>
</dbReference>
<dbReference type="InterPro" id="IPR029063">
    <property type="entry name" value="SAM-dependent_MTases_sf"/>
</dbReference>
<proteinExistence type="predicted"/>
<comment type="caution">
    <text evidence="3">The sequence shown here is derived from an EMBL/GenBank/DDBJ whole genome shotgun (WGS) entry which is preliminary data.</text>
</comment>
<keyword evidence="1 3" id="KW-0489">Methyltransferase</keyword>
<dbReference type="PANTHER" id="PTHR12049:SF7">
    <property type="entry name" value="PROTEIN ARGININE METHYLTRANSFERASE NDUFAF7, MITOCHONDRIAL"/>
    <property type="match status" value="1"/>
</dbReference>
<evidence type="ECO:0000313" key="4">
    <source>
        <dbReference type="Proteomes" id="UP000469949"/>
    </source>
</evidence>
<dbReference type="Pfam" id="PF02636">
    <property type="entry name" value="Methyltransf_28"/>
    <property type="match status" value="1"/>
</dbReference>
<accession>A0A833J588</accession>
<dbReference type="GO" id="GO:0032259">
    <property type="term" value="P:methylation"/>
    <property type="evidence" value="ECO:0007669"/>
    <property type="project" value="UniProtKB-KW"/>
</dbReference>
<reference evidence="3 4" key="1">
    <citation type="submission" date="2019-10" db="EMBL/GenBank/DDBJ databases">
        <title>Draft Genome Sequence of the Caffeine Degrading Methylotroph Methylorubrum populi PINKEL.</title>
        <authorList>
            <person name="Dawson S.C."/>
            <person name="Zhang X."/>
            <person name="Wright M.E."/>
            <person name="Sharma G."/>
            <person name="Langner J.T."/>
            <person name="Ditty J.L."/>
            <person name="Subuyuj G.A."/>
        </authorList>
    </citation>
    <scope>NUCLEOTIDE SEQUENCE [LARGE SCALE GENOMIC DNA]</scope>
    <source>
        <strain evidence="3 4">Pinkel</strain>
    </source>
</reference>
<dbReference type="GO" id="GO:0035243">
    <property type="term" value="F:protein-arginine omega-N symmetric methyltransferase activity"/>
    <property type="evidence" value="ECO:0007669"/>
    <property type="project" value="TreeGrafter"/>
</dbReference>
<name>A0A833J588_9HYPH</name>
<gene>
    <name evidence="3" type="ORF">F8B43_2888</name>
</gene>
<dbReference type="PANTHER" id="PTHR12049">
    <property type="entry name" value="PROTEIN ARGININE METHYLTRANSFERASE NDUFAF7, MITOCHONDRIAL"/>
    <property type="match status" value="1"/>
</dbReference>
<dbReference type="EMBL" id="WEKV01000010">
    <property type="protein sequence ID" value="KAB7784855.1"/>
    <property type="molecule type" value="Genomic_DNA"/>
</dbReference>
<dbReference type="RefSeq" id="WP_152277377.1">
    <property type="nucleotide sequence ID" value="NZ_WEKV01000010.1"/>
</dbReference>
<dbReference type="Gene3D" id="3.40.50.12710">
    <property type="match status" value="1"/>
</dbReference>
<sequence>MTAEATPLLAILAREIRASGPIGLDRYMALCLGHPRHGYYATRDPFGRGGDFVTAPEISQMFGELIGAWAGAVLATMQAASPAARPCLVELGPGRGTLMADALRALRAAGAAFDLHLVETSPVLRRLQADRLAAAAPVFHDSVESLPDAPLLVIANEFFDALPARQFVRTGHGWCERRVGLTPEGDALAFGLDPEPDPRLAAEAPEGAVLTVPSQGLAMMRDLARRLAARGGALLAIDYGYDRSGFGDTFQALVGHRFADPLSRPGEADLTLHVDFGALARAASAEGAAVHGPATQRDFLLGLGLLTRAERLKVRATPDQAAAIDAAAARLTDPDPRGMGALFKVLGVSHPALGPLPALPPPS</sequence>
<evidence type="ECO:0000256" key="2">
    <source>
        <dbReference type="ARBA" id="ARBA00022679"/>
    </source>
</evidence>
<dbReference type="SUPFAM" id="SSF53335">
    <property type="entry name" value="S-adenosyl-L-methionine-dependent methyltransferases"/>
    <property type="match status" value="1"/>
</dbReference>
<organism evidence="3 4">
    <name type="scientific">Methylorubrum populi</name>
    <dbReference type="NCBI Taxonomy" id="223967"/>
    <lineage>
        <taxon>Bacteria</taxon>
        <taxon>Pseudomonadati</taxon>
        <taxon>Pseudomonadota</taxon>
        <taxon>Alphaproteobacteria</taxon>
        <taxon>Hyphomicrobiales</taxon>
        <taxon>Methylobacteriaceae</taxon>
        <taxon>Methylorubrum</taxon>
    </lineage>
</organism>
<evidence type="ECO:0000256" key="1">
    <source>
        <dbReference type="ARBA" id="ARBA00022603"/>
    </source>
</evidence>
<protein>
    <submittedName>
        <fullName evidence="3">SAM-dependent methyltransferase MidA</fullName>
    </submittedName>
</protein>
<dbReference type="InterPro" id="IPR038375">
    <property type="entry name" value="NDUFAF7_sf"/>
</dbReference>